<reference evidence="1" key="1">
    <citation type="submission" date="2023-07" db="EMBL/GenBank/DDBJ databases">
        <title>Gilvimarinus algae sp. nov., isolated from the surface of Kelp.</title>
        <authorList>
            <person name="Sun Y.Y."/>
            <person name="Gong Y."/>
            <person name="Du Z.J."/>
        </authorList>
    </citation>
    <scope>NUCLEOTIDE SEQUENCE</scope>
    <source>
        <strain evidence="1">SDUM040014</strain>
    </source>
</reference>
<evidence type="ECO:0008006" key="3">
    <source>
        <dbReference type="Google" id="ProtNLM"/>
    </source>
</evidence>
<accession>A0ABT8TM40</accession>
<dbReference type="Pfam" id="PF22817">
    <property type="entry name" value="ApeP-like"/>
    <property type="match status" value="1"/>
</dbReference>
<dbReference type="InterPro" id="IPR029069">
    <property type="entry name" value="HotDog_dom_sf"/>
</dbReference>
<proteinExistence type="predicted"/>
<sequence length="146" mass="15524">MHTSFPPPETLLPHAPPMVLLDSITECSDEHILCQAQSHLSPDNPLRVEGELSVYAAVEYAAQAMAAHARLTGNQSSGPRKGVIAVASKLCAETLRLDDLPGVLIIRADILARNADSSLCAFTVSANEQQLLLSGQLTAVTREPDA</sequence>
<dbReference type="InterPro" id="IPR016776">
    <property type="entry name" value="ApeP-like_dehydratase"/>
</dbReference>
<organism evidence="1 2">
    <name type="scientific">Gilvimarinus algae</name>
    <dbReference type="NCBI Taxonomy" id="3058037"/>
    <lineage>
        <taxon>Bacteria</taxon>
        <taxon>Pseudomonadati</taxon>
        <taxon>Pseudomonadota</taxon>
        <taxon>Gammaproteobacteria</taxon>
        <taxon>Cellvibrionales</taxon>
        <taxon>Cellvibrionaceae</taxon>
        <taxon>Gilvimarinus</taxon>
    </lineage>
</organism>
<dbReference type="RefSeq" id="WP_302714223.1">
    <property type="nucleotide sequence ID" value="NZ_JAULRT010000062.1"/>
</dbReference>
<dbReference type="Proteomes" id="UP001168380">
    <property type="component" value="Unassembled WGS sequence"/>
</dbReference>
<protein>
    <recommendedName>
        <fullName evidence="3">3-hydroxylacyl-ACP dehydratase</fullName>
    </recommendedName>
</protein>
<evidence type="ECO:0000313" key="2">
    <source>
        <dbReference type="Proteomes" id="UP001168380"/>
    </source>
</evidence>
<evidence type="ECO:0000313" key="1">
    <source>
        <dbReference type="EMBL" id="MDO3383442.1"/>
    </source>
</evidence>
<name>A0ABT8TM40_9GAMM</name>
<comment type="caution">
    <text evidence="1">The sequence shown here is derived from an EMBL/GenBank/DDBJ whole genome shotgun (WGS) entry which is preliminary data.</text>
</comment>
<dbReference type="Gene3D" id="3.10.129.10">
    <property type="entry name" value="Hotdog Thioesterase"/>
    <property type="match status" value="1"/>
</dbReference>
<dbReference type="SUPFAM" id="SSF54637">
    <property type="entry name" value="Thioesterase/thiol ester dehydrase-isomerase"/>
    <property type="match status" value="1"/>
</dbReference>
<keyword evidence="2" id="KW-1185">Reference proteome</keyword>
<gene>
    <name evidence="1" type="ORF">QWI16_14775</name>
</gene>
<dbReference type="EMBL" id="JAULRT010000062">
    <property type="protein sequence ID" value="MDO3383442.1"/>
    <property type="molecule type" value="Genomic_DNA"/>
</dbReference>